<dbReference type="Gene3D" id="1.20.1070.10">
    <property type="entry name" value="Rhodopsin 7-helix transmembrane proteins"/>
    <property type="match status" value="1"/>
</dbReference>
<sequence length="114" mass="13016">MNESFYLDDDDPCAVECSDRRFYMAVAGTLLSFVSLFCNVLIAKVLYSSNHGHFFFLALLAISDSFLSFMYGPVIAMDIIKDKLKVKNSMKSLNLIVFEVLTENEIFWTIFICV</sequence>
<feature type="transmembrane region" description="Helical" evidence="1">
    <location>
        <begin position="22"/>
        <end position="42"/>
    </location>
</feature>
<keyword evidence="3" id="KW-1185">Reference proteome</keyword>
<dbReference type="WBParaSite" id="ACOC_0000354201-mRNA-1">
    <property type="protein sequence ID" value="ACOC_0000354201-mRNA-1"/>
    <property type="gene ID" value="ACOC_0000354201"/>
</dbReference>
<evidence type="ECO:0000256" key="1">
    <source>
        <dbReference type="SAM" id="Phobius"/>
    </source>
</evidence>
<reference evidence="2 3" key="2">
    <citation type="submission" date="2018-11" db="EMBL/GenBank/DDBJ databases">
        <authorList>
            <consortium name="Pathogen Informatics"/>
        </authorList>
    </citation>
    <scope>NUCLEOTIDE SEQUENCE [LARGE SCALE GENOMIC DNA]</scope>
    <source>
        <strain evidence="2 3">Costa Rica</strain>
    </source>
</reference>
<accession>A0A0R3PGU7</accession>
<keyword evidence="1" id="KW-0472">Membrane</keyword>
<dbReference type="STRING" id="334426.A0A0R3PGU7"/>
<gene>
    <name evidence="2" type="ORF">ACOC_LOCUS3543</name>
</gene>
<dbReference type="Proteomes" id="UP000267027">
    <property type="component" value="Unassembled WGS sequence"/>
</dbReference>
<evidence type="ECO:0000313" key="3">
    <source>
        <dbReference type="Proteomes" id="UP000267027"/>
    </source>
</evidence>
<dbReference type="AlphaFoldDB" id="A0A0R3PGU7"/>
<proteinExistence type="predicted"/>
<dbReference type="PANTHER" id="PTHR46709">
    <property type="entry name" value="PROTEIN CBG23488-RELATED"/>
    <property type="match status" value="1"/>
</dbReference>
<dbReference type="EMBL" id="UYYA01001117">
    <property type="protein sequence ID" value="VDM55128.1"/>
    <property type="molecule type" value="Genomic_DNA"/>
</dbReference>
<keyword evidence="1" id="KW-0812">Transmembrane</keyword>
<name>A0A0R3PGU7_ANGCS</name>
<keyword evidence="1" id="KW-1133">Transmembrane helix</keyword>
<dbReference type="PANTHER" id="PTHR46709:SF5">
    <property type="entry name" value="G-PROTEIN COUPLED RECEPTORS FAMILY 1 PROFILE DOMAIN-CONTAINING PROTEIN"/>
    <property type="match status" value="1"/>
</dbReference>
<organism evidence="4">
    <name type="scientific">Angiostrongylus costaricensis</name>
    <name type="common">Nematode worm</name>
    <dbReference type="NCBI Taxonomy" id="334426"/>
    <lineage>
        <taxon>Eukaryota</taxon>
        <taxon>Metazoa</taxon>
        <taxon>Ecdysozoa</taxon>
        <taxon>Nematoda</taxon>
        <taxon>Chromadorea</taxon>
        <taxon>Rhabditida</taxon>
        <taxon>Rhabditina</taxon>
        <taxon>Rhabditomorpha</taxon>
        <taxon>Strongyloidea</taxon>
        <taxon>Metastrongylidae</taxon>
        <taxon>Angiostrongylus</taxon>
    </lineage>
</organism>
<evidence type="ECO:0000313" key="4">
    <source>
        <dbReference type="WBParaSite" id="ACOC_0000354201-mRNA-1"/>
    </source>
</evidence>
<feature type="transmembrane region" description="Helical" evidence="1">
    <location>
        <begin position="54"/>
        <end position="80"/>
    </location>
</feature>
<dbReference type="OrthoDB" id="5791152at2759"/>
<protein>
    <submittedName>
        <fullName evidence="4">G_PROTEIN_RECEP_F1_2 domain-containing protein</fullName>
    </submittedName>
</protein>
<reference evidence="4" key="1">
    <citation type="submission" date="2017-02" db="UniProtKB">
        <authorList>
            <consortium name="WormBaseParasite"/>
        </authorList>
    </citation>
    <scope>IDENTIFICATION</scope>
</reference>
<evidence type="ECO:0000313" key="2">
    <source>
        <dbReference type="EMBL" id="VDM55128.1"/>
    </source>
</evidence>